<evidence type="ECO:0000313" key="2">
    <source>
        <dbReference type="Proteomes" id="UP000282084"/>
    </source>
</evidence>
<dbReference type="RefSeq" id="WP_121006975.1">
    <property type="nucleotide sequence ID" value="NZ_RBXO01000001.1"/>
</dbReference>
<comment type="caution">
    <text evidence="1">The sequence shown here is derived from an EMBL/GenBank/DDBJ whole genome shotgun (WGS) entry which is preliminary data.</text>
</comment>
<dbReference type="Gene3D" id="3.30.1380.10">
    <property type="match status" value="1"/>
</dbReference>
<dbReference type="EMBL" id="RBXO01000001">
    <property type="protein sequence ID" value="RKT55241.1"/>
    <property type="molecule type" value="Genomic_DNA"/>
</dbReference>
<evidence type="ECO:0000313" key="1">
    <source>
        <dbReference type="EMBL" id="RKT55241.1"/>
    </source>
</evidence>
<dbReference type="SUPFAM" id="SSF55166">
    <property type="entry name" value="Hedgehog/DD-peptidase"/>
    <property type="match status" value="1"/>
</dbReference>
<reference evidence="1 2" key="1">
    <citation type="submission" date="2018-10" db="EMBL/GenBank/DDBJ databases">
        <title>Sequencing the genomes of 1000 actinobacteria strains.</title>
        <authorList>
            <person name="Klenk H.-P."/>
        </authorList>
    </citation>
    <scope>NUCLEOTIDE SEQUENCE [LARGE SCALE GENOMIC DNA]</scope>
    <source>
        <strain evidence="1 2">DSM 43800</strain>
    </source>
</reference>
<gene>
    <name evidence="1" type="ORF">C8E97_3900</name>
</gene>
<name>A0A495W0L8_9PSEU</name>
<evidence type="ECO:0008006" key="3">
    <source>
        <dbReference type="Google" id="ProtNLM"/>
    </source>
</evidence>
<dbReference type="Proteomes" id="UP000282084">
    <property type="component" value="Unassembled WGS sequence"/>
</dbReference>
<accession>A0A495W0L8</accession>
<protein>
    <recommendedName>
        <fullName evidence="3">D-alanyl-D-alanine carboxypeptidase-like protein</fullName>
    </recommendedName>
</protein>
<dbReference type="SMR" id="A0A495W0L8"/>
<dbReference type="InterPro" id="IPR009045">
    <property type="entry name" value="Zn_M74/Hedgehog-like"/>
</dbReference>
<organism evidence="1 2">
    <name type="scientific">Saccharothrix australiensis</name>
    <dbReference type="NCBI Taxonomy" id="2072"/>
    <lineage>
        <taxon>Bacteria</taxon>
        <taxon>Bacillati</taxon>
        <taxon>Actinomycetota</taxon>
        <taxon>Actinomycetes</taxon>
        <taxon>Pseudonocardiales</taxon>
        <taxon>Pseudonocardiaceae</taxon>
        <taxon>Saccharothrix</taxon>
    </lineage>
</organism>
<dbReference type="AlphaFoldDB" id="A0A495W0L8"/>
<keyword evidence="2" id="KW-1185">Reference proteome</keyword>
<dbReference type="OrthoDB" id="3293184at2"/>
<sequence length="176" mass="20160">MTTRDRVYTAATKVLARVLLPLAHLHAPGHARYVACQWALGFRFPREDLDGLHPAAFRAFTAARTDAFWAHGLPIGLTSGHRDAAEQHRLYVEDLRSQGPPRVLHPSESPHVRGTAVDVRPLEGARWLEEHGWRHGLYRTYDNEWWHFEYRTHRPARLPYPGADRAARRNPLSDAP</sequence>
<proteinExistence type="predicted"/>